<name>A0A8C4Z798_GADMO</name>
<dbReference type="GeneID" id="115534753"/>
<evidence type="ECO:0000256" key="2">
    <source>
        <dbReference type="ARBA" id="ARBA00022803"/>
    </source>
</evidence>
<dbReference type="CTD" id="130502"/>
<dbReference type="Pfam" id="PF07719">
    <property type="entry name" value="TPR_2"/>
    <property type="match status" value="1"/>
</dbReference>
<dbReference type="KEGG" id="gmh:115534753"/>
<dbReference type="Ensembl" id="ENSGMOT00000007595.2">
    <property type="protein sequence ID" value="ENSGMOP00000007383.2"/>
    <property type="gene ID" value="ENSGMOG00000006950.2"/>
</dbReference>
<organism evidence="4 5">
    <name type="scientific">Gadus morhua</name>
    <name type="common">Atlantic cod</name>
    <dbReference type="NCBI Taxonomy" id="8049"/>
    <lineage>
        <taxon>Eukaryota</taxon>
        <taxon>Metazoa</taxon>
        <taxon>Chordata</taxon>
        <taxon>Craniata</taxon>
        <taxon>Vertebrata</taxon>
        <taxon>Euteleostomi</taxon>
        <taxon>Actinopterygii</taxon>
        <taxon>Neopterygii</taxon>
        <taxon>Teleostei</taxon>
        <taxon>Neoteleostei</taxon>
        <taxon>Acanthomorphata</taxon>
        <taxon>Zeiogadaria</taxon>
        <taxon>Gadariae</taxon>
        <taxon>Gadiformes</taxon>
        <taxon>Gadoidei</taxon>
        <taxon>Gadidae</taxon>
        <taxon>Gadus</taxon>
    </lineage>
</organism>
<dbReference type="InterPro" id="IPR011990">
    <property type="entry name" value="TPR-like_helical_dom_sf"/>
</dbReference>
<evidence type="ECO:0000256" key="1">
    <source>
        <dbReference type="ARBA" id="ARBA00022737"/>
    </source>
</evidence>
<proteinExistence type="predicted"/>
<dbReference type="SMART" id="SM00028">
    <property type="entry name" value="TPR"/>
    <property type="match status" value="2"/>
</dbReference>
<gene>
    <name evidence="4" type="primary">ttc32</name>
</gene>
<sequence>MEGEGVYVENNPQILANAHSEFGKRNFELAQELYTKFISACLHKRECAAGDLAAAYNSRGQIRYLRVDFTEAMEDYTEAIGVDPRFEIPFYNRGLIHYRLGFFEEAKRDFQQVLKINPDFEEAKVSLLQTLQDQQHRMTRGY</sequence>
<evidence type="ECO:0008006" key="6">
    <source>
        <dbReference type="Google" id="ProtNLM"/>
    </source>
</evidence>
<feature type="repeat" description="TPR" evidence="3">
    <location>
        <begin position="53"/>
        <end position="86"/>
    </location>
</feature>
<dbReference type="InterPro" id="IPR019734">
    <property type="entry name" value="TPR_rpt"/>
</dbReference>
<keyword evidence="1" id="KW-0677">Repeat</keyword>
<keyword evidence="5" id="KW-1185">Reference proteome</keyword>
<feature type="repeat" description="TPR" evidence="3">
    <location>
        <begin position="87"/>
        <end position="120"/>
    </location>
</feature>
<dbReference type="AlphaFoldDB" id="A0A8C4Z798"/>
<dbReference type="RefSeq" id="XP_030201814.1">
    <property type="nucleotide sequence ID" value="XM_030345954.1"/>
</dbReference>
<evidence type="ECO:0000313" key="4">
    <source>
        <dbReference type="Ensembl" id="ENSGMOP00000007383.2"/>
    </source>
</evidence>
<dbReference type="OMA" id="MEEDNSQ"/>
<dbReference type="SUPFAM" id="SSF48452">
    <property type="entry name" value="TPR-like"/>
    <property type="match status" value="1"/>
</dbReference>
<dbReference type="InterPro" id="IPR013105">
    <property type="entry name" value="TPR_2"/>
</dbReference>
<dbReference type="PROSITE" id="PS50005">
    <property type="entry name" value="TPR"/>
    <property type="match status" value="2"/>
</dbReference>
<reference evidence="4" key="1">
    <citation type="submission" date="2025-08" db="UniProtKB">
        <authorList>
            <consortium name="Ensembl"/>
        </authorList>
    </citation>
    <scope>IDENTIFICATION</scope>
</reference>
<dbReference type="Gene3D" id="1.25.40.10">
    <property type="entry name" value="Tetratricopeptide repeat domain"/>
    <property type="match status" value="1"/>
</dbReference>
<evidence type="ECO:0000256" key="3">
    <source>
        <dbReference type="PROSITE-ProRule" id="PRU00339"/>
    </source>
</evidence>
<dbReference type="PANTHER" id="PTHR47059">
    <property type="entry name" value="TETRATRICOPEPTIDE REPEAT PROTEIN 32"/>
    <property type="match status" value="1"/>
</dbReference>
<dbReference type="PANTHER" id="PTHR47059:SF1">
    <property type="entry name" value="TETRATRICOPEPTIDE REPEAT PROTEIN 32"/>
    <property type="match status" value="1"/>
</dbReference>
<keyword evidence="2 3" id="KW-0802">TPR repeat</keyword>
<protein>
    <recommendedName>
        <fullName evidence="6">Tetratricopeptide repeat protein 32</fullName>
    </recommendedName>
</protein>
<evidence type="ECO:0000313" key="5">
    <source>
        <dbReference type="Proteomes" id="UP000694546"/>
    </source>
</evidence>
<accession>A0A8C4Z798</accession>
<dbReference type="GeneTree" id="ENSGT00390000011905"/>
<dbReference type="Proteomes" id="UP000694546">
    <property type="component" value="Chromosome 21"/>
</dbReference>
<reference evidence="4" key="2">
    <citation type="submission" date="2025-09" db="UniProtKB">
        <authorList>
            <consortium name="Ensembl"/>
        </authorList>
    </citation>
    <scope>IDENTIFICATION</scope>
</reference>
<dbReference type="OrthoDB" id="2017782at2759"/>